<evidence type="ECO:0000313" key="2">
    <source>
        <dbReference type="Proteomes" id="UP000094622"/>
    </source>
</evidence>
<evidence type="ECO:0000313" key="1">
    <source>
        <dbReference type="EMBL" id="ODN71011.1"/>
    </source>
</evidence>
<organism evidence="1 2">
    <name type="scientific">Methylobrevis pamukkalensis</name>
    <dbReference type="NCBI Taxonomy" id="1439726"/>
    <lineage>
        <taxon>Bacteria</taxon>
        <taxon>Pseudomonadati</taxon>
        <taxon>Pseudomonadota</taxon>
        <taxon>Alphaproteobacteria</taxon>
        <taxon>Hyphomicrobiales</taxon>
        <taxon>Pleomorphomonadaceae</taxon>
        <taxon>Methylobrevis</taxon>
    </lineage>
</organism>
<protein>
    <submittedName>
        <fullName evidence="1">Uncharacterized protein</fullName>
    </submittedName>
</protein>
<dbReference type="EMBL" id="MCRJ01000032">
    <property type="protein sequence ID" value="ODN71011.1"/>
    <property type="molecule type" value="Genomic_DNA"/>
</dbReference>
<dbReference type="Proteomes" id="UP000094622">
    <property type="component" value="Unassembled WGS sequence"/>
</dbReference>
<gene>
    <name evidence="1" type="ORF">A6302_01645</name>
</gene>
<dbReference type="OrthoDB" id="7596739at2"/>
<dbReference type="RefSeq" id="WP_069306495.1">
    <property type="nucleotide sequence ID" value="NZ_MCRJ01000032.1"/>
</dbReference>
<dbReference type="AlphaFoldDB" id="A0A1E3H670"/>
<proteinExistence type="predicted"/>
<reference evidence="1 2" key="1">
    <citation type="submission" date="2016-07" db="EMBL/GenBank/DDBJ databases">
        <title>Draft Genome Sequence of Methylobrevis pamukkalensis PK2.</title>
        <authorList>
            <person name="Vasilenko O.V."/>
            <person name="Doronina N.V."/>
            <person name="Shmareva M.N."/>
            <person name="Tarlachkov S.V."/>
            <person name="Mustakhimov I."/>
            <person name="Trotsenko Y.A."/>
        </authorList>
    </citation>
    <scope>NUCLEOTIDE SEQUENCE [LARGE SCALE GENOMIC DNA]</scope>
    <source>
        <strain evidence="1 2">PK2</strain>
    </source>
</reference>
<accession>A0A1E3H670</accession>
<name>A0A1E3H670_9HYPH</name>
<keyword evidence="2" id="KW-1185">Reference proteome</keyword>
<comment type="caution">
    <text evidence="1">The sequence shown here is derived from an EMBL/GenBank/DDBJ whole genome shotgun (WGS) entry which is preliminary data.</text>
</comment>
<sequence>MLQEDKILYPETGARRNAGSLNPNSVAQHLLVHAVRQKLERKAGQADNRRFPQFRERLLEEVKASGAETVLISSELIALSPETEKKTFLRYFKEFPDADIRVIYAMRYFPDYAESMLNQRLKSKGPLVDTTKNIQPLNMLRDLEDWGKLLGKDKVHGLYFSAADYKGYVGEILDAAGIRSGTAEEAAAISDNTSLSLNGMALNTALGTMLDAHGVTLDSEERRRLIAVLNRTEAEWTAKQKLVLLPSETSDSLAALFRSKMPEIANLLTPASVARMEAEMARREAQVFADSNAGKPATFTAADVAKILMLAFEYPIIRSILRRCHKEDVLADKERATAE</sequence>